<accession>A0ACD1GWN2</accession>
<reference evidence="1" key="1">
    <citation type="submission" date="2018-02" db="EMBL/GenBank/DDBJ databases">
        <title>The genomes of Aspergillus section Nigri reveals drivers in fungal speciation.</title>
        <authorList>
            <consortium name="DOE Joint Genome Institute"/>
            <person name="Vesth T.C."/>
            <person name="Nybo J."/>
            <person name="Theobald S."/>
            <person name="Brandl J."/>
            <person name="Frisvad J.C."/>
            <person name="Nielsen K.F."/>
            <person name="Lyhne E.K."/>
            <person name="Kogle M.E."/>
            <person name="Kuo A."/>
            <person name="Riley R."/>
            <person name="Clum A."/>
            <person name="Nolan M."/>
            <person name="Lipzen A."/>
            <person name="Salamov A."/>
            <person name="Henrissat B."/>
            <person name="Wiebenga A."/>
            <person name="De vries R.P."/>
            <person name="Grigoriev I.V."/>
            <person name="Mortensen U.H."/>
            <person name="Andersen M.R."/>
            <person name="Baker S.E."/>
        </authorList>
    </citation>
    <scope>NUCLEOTIDE SEQUENCE</scope>
    <source>
        <strain evidence="1">CBS 121060</strain>
    </source>
</reference>
<evidence type="ECO:0000313" key="1">
    <source>
        <dbReference type="EMBL" id="RAH65727.1"/>
    </source>
</evidence>
<evidence type="ECO:0000313" key="2">
    <source>
        <dbReference type="Proteomes" id="UP000249661"/>
    </source>
</evidence>
<gene>
    <name evidence="1" type="ORF">BO66DRAFT_200343</name>
</gene>
<name>A0ACD1GWN2_9EURO</name>
<keyword evidence="2" id="KW-1185">Reference proteome</keyword>
<organism evidence="1 2">
    <name type="scientific">Aspergillus aculeatinus CBS 121060</name>
    <dbReference type="NCBI Taxonomy" id="1448322"/>
    <lineage>
        <taxon>Eukaryota</taxon>
        <taxon>Fungi</taxon>
        <taxon>Dikarya</taxon>
        <taxon>Ascomycota</taxon>
        <taxon>Pezizomycotina</taxon>
        <taxon>Eurotiomycetes</taxon>
        <taxon>Eurotiomycetidae</taxon>
        <taxon>Eurotiales</taxon>
        <taxon>Aspergillaceae</taxon>
        <taxon>Aspergillus</taxon>
        <taxon>Aspergillus subgen. Circumdati</taxon>
    </lineage>
</organism>
<dbReference type="Proteomes" id="UP000249661">
    <property type="component" value="Unassembled WGS sequence"/>
</dbReference>
<protein>
    <submittedName>
        <fullName evidence="1">Uncharacterized protein</fullName>
    </submittedName>
</protein>
<proteinExistence type="predicted"/>
<dbReference type="EMBL" id="KZ824991">
    <property type="protein sequence ID" value="RAH65727.1"/>
    <property type="molecule type" value="Genomic_DNA"/>
</dbReference>
<sequence length="120" mass="13183">MRLLIVSSIFFSRGLRGGCQNPTLLRIRTTKGSNGGGRDVRPGGHPPNVRRLDDRTDSSHCPLGGFGLDCSLPVLFQFFYFPARFTFVPLSPTPGVFFHPSDGRAIGAYCRFSKTGLSIY</sequence>